<evidence type="ECO:0000313" key="2">
    <source>
        <dbReference type="EMBL" id="WNM60845.1"/>
    </source>
</evidence>
<dbReference type="PANTHER" id="PTHR45460">
    <property type="entry name" value="SIMILAR TO CYSTEINE PROTEINASE"/>
    <property type="match status" value="1"/>
</dbReference>
<dbReference type="KEGG" id="nneo:PQG83_13885"/>
<keyword evidence="1" id="KW-0732">Signal</keyword>
<gene>
    <name evidence="2" type="ORF">PQG83_13885</name>
</gene>
<evidence type="ECO:0000313" key="3">
    <source>
        <dbReference type="Proteomes" id="UP001302494"/>
    </source>
</evidence>
<dbReference type="InterPro" id="IPR028994">
    <property type="entry name" value="Integrin_alpha_N"/>
</dbReference>
<protein>
    <submittedName>
        <fullName evidence="2">VCBS repeat-containing protein</fullName>
    </submittedName>
</protein>
<dbReference type="Proteomes" id="UP001302494">
    <property type="component" value="Chromosome"/>
</dbReference>
<dbReference type="AlphaFoldDB" id="A0AA96GIL3"/>
<dbReference type="EMBL" id="CP116968">
    <property type="protein sequence ID" value="WNM60845.1"/>
    <property type="molecule type" value="Genomic_DNA"/>
</dbReference>
<dbReference type="PANTHER" id="PTHR45460:SF2">
    <property type="entry name" value="ALPHA 1,3 GLUCANASE, GH71 FAMILY (EUROFUNG)"/>
    <property type="match status" value="1"/>
</dbReference>
<reference evidence="2 3" key="1">
    <citation type="submission" date="2023-01" db="EMBL/GenBank/DDBJ databases">
        <title>Cultivation and genomic characterization of new, ubiquitous marine nitrite-oxidizing bacteria from the Nitrospirales.</title>
        <authorList>
            <person name="Mueller A.J."/>
            <person name="Daebeler A."/>
            <person name="Herbold C.W."/>
            <person name="Kirkegaard R.H."/>
            <person name="Daims H."/>
        </authorList>
    </citation>
    <scope>NUCLEOTIDE SEQUENCE [LARGE SCALE GENOMIC DNA]</scope>
    <source>
        <strain evidence="2 3">DK</strain>
    </source>
</reference>
<sequence length="416" mass="44581">MVYPASIRVPSQPTHSGERQEELYSSQSLWARLVIPLGLLGLLSLVGCPTREEYNPPDLIYHYLDIPVGKNPTSIRASDFNGDGFTDLITSNIQGNSLSLLLGKGDGSFQDQKTISACQEPRNVAVDDFNLDHVPDFVVACSGDNHALVFLGQGDGTFLRGAQYLVHRTPVSIATGDFNEDFLPDLVVALRNDKIQILLGMGNGKFRLGPLYEYGDTPTSVATEDLNGDKHLDLAVSNGGPMSHAVSIWLGLGDGTFQAPTDYRTGKRPLGVSFGDFNTDRAIDLLVINGEMNTITVFLGNGDGTFQEGRESGGDAGPNYGVAQDFDGDKVPDVAVANIQSGSISLLFGKGDGTFHYPPRDYPTPHAPFALTTLSIATDRGEEPGLAVVNNASSNVSIFLHHGLNIRKSQFPATPS</sequence>
<dbReference type="Gene3D" id="2.130.10.130">
    <property type="entry name" value="Integrin alpha, N-terminal"/>
    <property type="match status" value="1"/>
</dbReference>
<name>A0AA96GIL3_9BACT</name>
<evidence type="ECO:0000256" key="1">
    <source>
        <dbReference type="ARBA" id="ARBA00022729"/>
    </source>
</evidence>
<organism evidence="2 3">
    <name type="scientific">Candidatus Nitrospira neomarina</name>
    <dbReference type="NCBI Taxonomy" id="3020899"/>
    <lineage>
        <taxon>Bacteria</taxon>
        <taxon>Pseudomonadati</taxon>
        <taxon>Nitrospirota</taxon>
        <taxon>Nitrospiria</taxon>
        <taxon>Nitrospirales</taxon>
        <taxon>Nitrospiraceae</taxon>
        <taxon>Nitrospira</taxon>
    </lineage>
</organism>
<accession>A0AA96GIL3</accession>
<proteinExistence type="predicted"/>
<dbReference type="RefSeq" id="WP_312742169.1">
    <property type="nucleotide sequence ID" value="NZ_CP116968.1"/>
</dbReference>
<dbReference type="InterPro" id="IPR013517">
    <property type="entry name" value="FG-GAP"/>
</dbReference>
<dbReference type="Pfam" id="PF13517">
    <property type="entry name" value="FG-GAP_3"/>
    <property type="match status" value="2"/>
</dbReference>
<dbReference type="Gene3D" id="2.30.30.100">
    <property type="match status" value="2"/>
</dbReference>
<dbReference type="SUPFAM" id="SSF69318">
    <property type="entry name" value="Integrin alpha N-terminal domain"/>
    <property type="match status" value="1"/>
</dbReference>
<keyword evidence="3" id="KW-1185">Reference proteome</keyword>